<dbReference type="InterPro" id="IPR011067">
    <property type="entry name" value="Plasmid_toxin/cell-grow_inhib"/>
</dbReference>
<dbReference type="EMBL" id="CP099464">
    <property type="protein sequence ID" value="UUO13775.1"/>
    <property type="molecule type" value="Genomic_DNA"/>
</dbReference>
<accession>A0ABY5LR60</accession>
<dbReference type="PANTHER" id="PTHR33988">
    <property type="entry name" value="ENDORIBONUCLEASE MAZF-RELATED"/>
    <property type="match status" value="1"/>
</dbReference>
<dbReference type="Proteomes" id="UP001057561">
    <property type="component" value="Chromosome"/>
</dbReference>
<evidence type="ECO:0000256" key="2">
    <source>
        <dbReference type="ARBA" id="ARBA00022649"/>
    </source>
</evidence>
<evidence type="ECO:0000313" key="4">
    <source>
        <dbReference type="Proteomes" id="UP001057561"/>
    </source>
</evidence>
<dbReference type="PANTHER" id="PTHR33988:SF3">
    <property type="entry name" value="ENDORIBONUCLEASE TOXIN CHPB-RELATED"/>
    <property type="match status" value="1"/>
</dbReference>
<comment type="similarity">
    <text evidence="1">Belongs to the PemK/MazF family.</text>
</comment>
<organism evidence="3 4">
    <name type="scientific">Dolichospermum heterosporum TAC447</name>
    <dbReference type="NCBI Taxonomy" id="747523"/>
    <lineage>
        <taxon>Bacteria</taxon>
        <taxon>Bacillati</taxon>
        <taxon>Cyanobacteriota</taxon>
        <taxon>Cyanophyceae</taxon>
        <taxon>Nostocales</taxon>
        <taxon>Aphanizomenonaceae</taxon>
        <taxon>Dolichospermum</taxon>
        <taxon>Dolichospermum heterosporum</taxon>
    </lineage>
</organism>
<reference evidence="3" key="1">
    <citation type="submission" date="2022-06" db="EMBL/GenBank/DDBJ databases">
        <title>Nostosin G and Spiroidesin B from the Cyanobacterium Dolichospermum sp. NIES-1697.</title>
        <authorList>
            <person name="Phan C.-S."/>
            <person name="Mehjabin J.J."/>
            <person name="Anas A.R.J."/>
            <person name="Hayasaka M."/>
            <person name="Onoki R."/>
            <person name="Wang J."/>
            <person name="Umezawa T."/>
            <person name="Washio K."/>
            <person name="Morikawa M."/>
            <person name="Okino T."/>
        </authorList>
    </citation>
    <scope>NUCLEOTIDE SEQUENCE</scope>
    <source>
        <strain evidence="3">NIES-1697</strain>
    </source>
</reference>
<gene>
    <name evidence="3" type="ORF">NG743_17110</name>
</gene>
<dbReference type="Gene3D" id="2.30.30.110">
    <property type="match status" value="1"/>
</dbReference>
<keyword evidence="2" id="KW-1277">Toxin-antitoxin system</keyword>
<dbReference type="SUPFAM" id="SSF50118">
    <property type="entry name" value="Cell growth inhibitor/plasmid maintenance toxic component"/>
    <property type="match status" value="1"/>
</dbReference>
<evidence type="ECO:0000256" key="1">
    <source>
        <dbReference type="ARBA" id="ARBA00007521"/>
    </source>
</evidence>
<name>A0ABY5LR60_9CYAN</name>
<protein>
    <submittedName>
        <fullName evidence="3">Type II toxin-antitoxin system PemK/MazF family toxin</fullName>
    </submittedName>
</protein>
<dbReference type="Pfam" id="PF02452">
    <property type="entry name" value="PemK_toxin"/>
    <property type="match status" value="1"/>
</dbReference>
<sequence length="111" mass="12948">MVDYVPRYGDLVWLNFDPQSGHEQMGQRPALVLSHTEFNQQRGFIFVCPISNTKRKNPFYVEIPDDQPIKGVVMCDQLRSLDYRSRKAKLICICPEWLLAEVLGRIHPILF</sequence>
<dbReference type="InterPro" id="IPR003477">
    <property type="entry name" value="PemK-like"/>
</dbReference>
<evidence type="ECO:0000313" key="3">
    <source>
        <dbReference type="EMBL" id="UUO13775.1"/>
    </source>
</evidence>
<proteinExistence type="inferred from homology"/>
<dbReference type="RefSeq" id="WP_039201266.1">
    <property type="nucleotide sequence ID" value="NZ_CP099464.1"/>
</dbReference>
<keyword evidence="4" id="KW-1185">Reference proteome</keyword>